<dbReference type="OrthoDB" id="72220at2759"/>
<dbReference type="EMBL" id="JNBR01002403">
    <property type="protein sequence ID" value="OQR83058.1"/>
    <property type="molecule type" value="Genomic_DNA"/>
</dbReference>
<accession>A0A1V9YBJ2</accession>
<comment type="caution">
    <text evidence="1">The sequence shown here is derived from an EMBL/GenBank/DDBJ whole genome shotgun (WGS) entry which is preliminary data.</text>
</comment>
<name>A0A1V9YBJ2_ACHHY</name>
<organism evidence="1 2">
    <name type="scientific">Achlya hypogyna</name>
    <name type="common">Oomycete</name>
    <name type="synonym">Protoachlya hypogyna</name>
    <dbReference type="NCBI Taxonomy" id="1202772"/>
    <lineage>
        <taxon>Eukaryota</taxon>
        <taxon>Sar</taxon>
        <taxon>Stramenopiles</taxon>
        <taxon>Oomycota</taxon>
        <taxon>Saprolegniomycetes</taxon>
        <taxon>Saprolegniales</taxon>
        <taxon>Achlyaceae</taxon>
        <taxon>Achlya</taxon>
    </lineage>
</organism>
<gene>
    <name evidence="1" type="ORF">ACHHYP_15159</name>
</gene>
<reference evidence="1 2" key="1">
    <citation type="journal article" date="2014" name="Genome Biol. Evol.">
        <title>The secreted proteins of Achlya hypogyna and Thraustotheca clavata identify the ancestral oomycete secretome and reveal gene acquisitions by horizontal gene transfer.</title>
        <authorList>
            <person name="Misner I."/>
            <person name="Blouin N."/>
            <person name="Leonard G."/>
            <person name="Richards T.A."/>
            <person name="Lane C.E."/>
        </authorList>
    </citation>
    <scope>NUCLEOTIDE SEQUENCE [LARGE SCALE GENOMIC DNA]</scope>
    <source>
        <strain evidence="1 2">ATCC 48635</strain>
    </source>
</reference>
<protein>
    <submittedName>
        <fullName evidence="1">Uncharacterized protein</fullName>
    </submittedName>
</protein>
<evidence type="ECO:0000313" key="2">
    <source>
        <dbReference type="Proteomes" id="UP000243579"/>
    </source>
</evidence>
<dbReference type="AlphaFoldDB" id="A0A1V9YBJ2"/>
<keyword evidence="2" id="KW-1185">Reference proteome</keyword>
<dbReference type="Proteomes" id="UP000243579">
    <property type="component" value="Unassembled WGS sequence"/>
</dbReference>
<proteinExistence type="predicted"/>
<sequence>MARINVAQMTMYVRNLSFFVAITSVLLRVAKHLFPITTHETAALLSAAQPVVVHEVLTSEVFDLPLNVAAPNVLVHRGTSMVRTQSFRRAYACTPPVAQLPAAPRTRTQRSLRYAARICRNALESCVTTLVTIVLTGAALCAYQTLRGGEPEVDFVTFVQQQLHRLIR</sequence>
<evidence type="ECO:0000313" key="1">
    <source>
        <dbReference type="EMBL" id="OQR83058.1"/>
    </source>
</evidence>